<evidence type="ECO:0000259" key="4">
    <source>
        <dbReference type="PROSITE" id="PS50987"/>
    </source>
</evidence>
<accession>A0A8F5BXH2</accession>
<proteinExistence type="predicted"/>
<dbReference type="Proteomes" id="UP000693941">
    <property type="component" value="Chromosome"/>
</dbReference>
<dbReference type="InterPro" id="IPR011991">
    <property type="entry name" value="ArsR-like_HTH"/>
</dbReference>
<dbReference type="PANTHER" id="PTHR33154">
    <property type="entry name" value="TRANSCRIPTIONAL REGULATOR, ARSR FAMILY"/>
    <property type="match status" value="1"/>
</dbReference>
<dbReference type="InterPro" id="IPR051081">
    <property type="entry name" value="HTH_MetalResp_TranReg"/>
</dbReference>
<organism evidence="5 6">
    <name type="scientific">Saccharolobus shibatae</name>
    <dbReference type="NCBI Taxonomy" id="2286"/>
    <lineage>
        <taxon>Archaea</taxon>
        <taxon>Thermoproteota</taxon>
        <taxon>Thermoprotei</taxon>
        <taxon>Sulfolobales</taxon>
        <taxon>Sulfolobaceae</taxon>
        <taxon>Saccharolobus</taxon>
    </lineage>
</organism>
<gene>
    <name evidence="5" type="ORF">J5U21_02799</name>
</gene>
<reference evidence="5" key="1">
    <citation type="journal article" date="2021" name="Environ. Microbiol.">
        <title>New insights into the diversity and evolution of the archaeal mobilome from three complete genomes of Saccharolobus shibatae.</title>
        <authorList>
            <person name="Medvedeva S."/>
            <person name="Brandt D."/>
            <person name="Cvirkaite-Krupovic V."/>
            <person name="Liu Y."/>
            <person name="Severinov K."/>
            <person name="Ishino S."/>
            <person name="Ishino Y."/>
            <person name="Prangishvili D."/>
            <person name="Kalinowski J."/>
            <person name="Krupovic M."/>
        </authorList>
    </citation>
    <scope>NUCLEOTIDE SEQUENCE</scope>
    <source>
        <strain evidence="5">BEU9</strain>
    </source>
</reference>
<dbReference type="GO" id="GO:0003700">
    <property type="term" value="F:DNA-binding transcription factor activity"/>
    <property type="evidence" value="ECO:0007669"/>
    <property type="project" value="InterPro"/>
</dbReference>
<evidence type="ECO:0000256" key="3">
    <source>
        <dbReference type="ARBA" id="ARBA00023163"/>
    </source>
</evidence>
<dbReference type="PANTHER" id="PTHR33154:SF35">
    <property type="entry name" value="TRANSCRIPTIONAL REGULATOR, ARSR FAMILY"/>
    <property type="match status" value="1"/>
</dbReference>
<dbReference type="SMART" id="SM00418">
    <property type="entry name" value="HTH_ARSR"/>
    <property type="match status" value="1"/>
</dbReference>
<dbReference type="GeneID" id="65561211"/>
<feature type="domain" description="HTH arsR-type" evidence="4">
    <location>
        <begin position="1"/>
        <end position="105"/>
    </location>
</feature>
<evidence type="ECO:0000256" key="2">
    <source>
        <dbReference type="ARBA" id="ARBA00023125"/>
    </source>
</evidence>
<keyword evidence="1" id="KW-0805">Transcription regulation</keyword>
<dbReference type="InterPro" id="IPR001845">
    <property type="entry name" value="HTH_ArsR_DNA-bd_dom"/>
</dbReference>
<dbReference type="EMBL" id="CP077715">
    <property type="protein sequence ID" value="QXJ33131.1"/>
    <property type="molecule type" value="Genomic_DNA"/>
</dbReference>
<dbReference type="PROSITE" id="PS50987">
    <property type="entry name" value="HTH_ARSR_2"/>
    <property type="match status" value="1"/>
</dbReference>
<dbReference type="RefSeq" id="WP_218260907.1">
    <property type="nucleotide sequence ID" value="NZ_CP077715.1"/>
</dbReference>
<evidence type="ECO:0000313" key="6">
    <source>
        <dbReference type="Proteomes" id="UP000693941"/>
    </source>
</evidence>
<evidence type="ECO:0000256" key="1">
    <source>
        <dbReference type="ARBA" id="ARBA00023015"/>
    </source>
</evidence>
<dbReference type="CDD" id="cd00090">
    <property type="entry name" value="HTH_ARSR"/>
    <property type="match status" value="1"/>
</dbReference>
<keyword evidence="3" id="KW-0804">Transcription</keyword>
<protein>
    <submittedName>
        <fullName evidence="5">Putative transcriptional regulator</fullName>
    </submittedName>
</protein>
<name>A0A8F5BXH2_9CREN</name>
<sequence length="106" mass="12518">MSEKERKQVKKFFKFLFFTSRGGITRLKIVRTLEEKPLNPNQIASTLKLNYKTVIHHLEVLMENNIVYKEADGYGLPYKLTTFYKTYKDVLDELEREVGQKANKLT</sequence>
<dbReference type="Pfam" id="PF01022">
    <property type="entry name" value="HTH_5"/>
    <property type="match status" value="1"/>
</dbReference>
<dbReference type="GO" id="GO:0003677">
    <property type="term" value="F:DNA binding"/>
    <property type="evidence" value="ECO:0007669"/>
    <property type="project" value="UniProtKB-KW"/>
</dbReference>
<keyword evidence="2" id="KW-0238">DNA-binding</keyword>
<dbReference type="AlphaFoldDB" id="A0A8F5BXH2"/>
<evidence type="ECO:0000313" key="5">
    <source>
        <dbReference type="EMBL" id="QXJ33131.1"/>
    </source>
</evidence>